<accession>V5SH37</accession>
<proteinExistence type="inferred from homology"/>
<dbReference type="InterPro" id="IPR010998">
    <property type="entry name" value="Integrase_recombinase_N"/>
</dbReference>
<dbReference type="InterPro" id="IPR013762">
    <property type="entry name" value="Integrase-like_cat_sf"/>
</dbReference>
<dbReference type="PANTHER" id="PTHR30629:SF2">
    <property type="entry name" value="PROPHAGE INTEGRASE INTS-RELATED"/>
    <property type="match status" value="1"/>
</dbReference>
<dbReference type="STRING" id="1029756.W911_14685"/>
<evidence type="ECO:0000313" key="7">
    <source>
        <dbReference type="Proteomes" id="UP000018542"/>
    </source>
</evidence>
<evidence type="ECO:0000256" key="3">
    <source>
        <dbReference type="ARBA" id="ARBA00023125"/>
    </source>
</evidence>
<dbReference type="PATRIC" id="fig|1029756.8.peg.3058"/>
<dbReference type="CDD" id="cd00801">
    <property type="entry name" value="INT_P4_C"/>
    <property type="match status" value="1"/>
</dbReference>
<reference evidence="6 7" key="1">
    <citation type="journal article" date="2014" name="Genome Announc.">
        <title>Complete Genome Sequence of Hyphomicrobium nitrativorans Strain NL23, a Denitrifying Bacterium Isolated from Biofilm of a Methanol-Fed Denitrification System Treating Seawater at the Montreal Biodome.</title>
        <authorList>
            <person name="Martineau C."/>
            <person name="Villeneuve C."/>
            <person name="Mauffrey F."/>
            <person name="Villemur R."/>
        </authorList>
    </citation>
    <scope>NUCLEOTIDE SEQUENCE [LARGE SCALE GENOMIC DNA]</scope>
    <source>
        <strain evidence="6">NL23</strain>
    </source>
</reference>
<dbReference type="HOGENOM" id="CLU_027562_0_4_5"/>
<dbReference type="EMBL" id="CP006912">
    <property type="protein sequence ID" value="AHB49355.1"/>
    <property type="molecule type" value="Genomic_DNA"/>
</dbReference>
<dbReference type="OrthoDB" id="7615137at2"/>
<comment type="similarity">
    <text evidence="1">Belongs to the 'phage' integrase family.</text>
</comment>
<gene>
    <name evidence="6" type="ORF">W911_14685</name>
</gene>
<dbReference type="InterPro" id="IPR050808">
    <property type="entry name" value="Phage_Integrase"/>
</dbReference>
<feature type="domain" description="Tyr recombinase" evidence="5">
    <location>
        <begin position="200"/>
        <end position="392"/>
    </location>
</feature>
<dbReference type="GO" id="GO:0015074">
    <property type="term" value="P:DNA integration"/>
    <property type="evidence" value="ECO:0007669"/>
    <property type="project" value="UniProtKB-KW"/>
</dbReference>
<protein>
    <submittedName>
        <fullName evidence="6">Integrase</fullName>
    </submittedName>
</protein>
<keyword evidence="7" id="KW-1185">Reference proteome</keyword>
<dbReference type="InterPro" id="IPR038488">
    <property type="entry name" value="Integrase_DNA-bd_sf"/>
</dbReference>
<keyword evidence="4" id="KW-0233">DNA recombination</keyword>
<evidence type="ECO:0000259" key="5">
    <source>
        <dbReference type="PROSITE" id="PS51898"/>
    </source>
</evidence>
<dbReference type="KEGG" id="hni:W911_14685"/>
<keyword evidence="3" id="KW-0238">DNA-binding</keyword>
<dbReference type="Gene3D" id="3.30.160.390">
    <property type="entry name" value="Integrase, DNA-binding domain"/>
    <property type="match status" value="1"/>
</dbReference>
<name>V5SH37_9HYPH</name>
<evidence type="ECO:0000256" key="1">
    <source>
        <dbReference type="ARBA" id="ARBA00008857"/>
    </source>
</evidence>
<dbReference type="InterPro" id="IPR011010">
    <property type="entry name" value="DNA_brk_join_enz"/>
</dbReference>
<keyword evidence="2" id="KW-0229">DNA integration</keyword>
<dbReference type="SUPFAM" id="SSF56349">
    <property type="entry name" value="DNA breaking-rejoining enzymes"/>
    <property type="match status" value="1"/>
</dbReference>
<dbReference type="PANTHER" id="PTHR30629">
    <property type="entry name" value="PROPHAGE INTEGRASE"/>
    <property type="match status" value="1"/>
</dbReference>
<dbReference type="GO" id="GO:0006310">
    <property type="term" value="P:DNA recombination"/>
    <property type="evidence" value="ECO:0007669"/>
    <property type="project" value="UniProtKB-KW"/>
</dbReference>
<dbReference type="Pfam" id="PF00589">
    <property type="entry name" value="Phage_integrase"/>
    <property type="match status" value="1"/>
</dbReference>
<organism evidence="6 7">
    <name type="scientific">Hyphomicrobium nitrativorans NL23</name>
    <dbReference type="NCBI Taxonomy" id="1029756"/>
    <lineage>
        <taxon>Bacteria</taxon>
        <taxon>Pseudomonadati</taxon>
        <taxon>Pseudomonadota</taxon>
        <taxon>Alphaproteobacteria</taxon>
        <taxon>Hyphomicrobiales</taxon>
        <taxon>Hyphomicrobiaceae</taxon>
        <taxon>Hyphomicrobium</taxon>
    </lineage>
</organism>
<dbReference type="Gene3D" id="1.10.443.10">
    <property type="entry name" value="Intergrase catalytic core"/>
    <property type="match status" value="1"/>
</dbReference>
<dbReference type="Proteomes" id="UP000018542">
    <property type="component" value="Chromosome"/>
</dbReference>
<evidence type="ECO:0000256" key="2">
    <source>
        <dbReference type="ARBA" id="ARBA00022908"/>
    </source>
</evidence>
<dbReference type="GO" id="GO:0003677">
    <property type="term" value="F:DNA binding"/>
    <property type="evidence" value="ECO:0007669"/>
    <property type="project" value="UniProtKB-KW"/>
</dbReference>
<dbReference type="PROSITE" id="PS51898">
    <property type="entry name" value="TYR_RECOMBINASE"/>
    <property type="match status" value="1"/>
</dbReference>
<evidence type="ECO:0000313" key="6">
    <source>
        <dbReference type="EMBL" id="AHB49355.1"/>
    </source>
</evidence>
<sequence length="429" mass="46932">MAKIVEGYADRLRVPAGARDVQVFDDDLPGFGIRKFASGKASYFVKYNVGAQQRRKTLGRAVRGNLKAMRLEASGILAKAHLGTDVVAVAKAAAAKNTATLGDLVPKYLDAREADLRLKSHFEVKRYLERSWRSLHRHPIDAITRQNVVLIVDQLAEASGKVAADRARMALSGLFGWAIDRGYLDSNPTLNVRARAQGTARSRVLTEAELVEVWNACLDDDYGRIVRILMLTGQRRAEIGDLERGEADGDKRQIELPEHRTKNGRAHIVPLSDSAMDLLEAAGAFEKDGRDLVFGYGAGGYGGWSKSKAELDARISEARDERAKQTKSKAKVMPPWTLHDLRRSFVTHVSERGFAQPHVVEAIVNHVSGAKAGVAGIYNRASYLAEKRQALELWANHLKALVDGRSGSNVVPLTRDQGGGVGSVGKKRA</sequence>
<dbReference type="RefSeq" id="WP_023788248.1">
    <property type="nucleotide sequence ID" value="NC_022997.1"/>
</dbReference>
<dbReference type="InterPro" id="IPR002104">
    <property type="entry name" value="Integrase_catalytic"/>
</dbReference>
<dbReference type="AlphaFoldDB" id="V5SH37"/>
<dbReference type="Gene3D" id="1.10.150.130">
    <property type="match status" value="1"/>
</dbReference>
<evidence type="ECO:0000256" key="4">
    <source>
        <dbReference type="ARBA" id="ARBA00023172"/>
    </source>
</evidence>